<evidence type="ECO:0000256" key="1">
    <source>
        <dbReference type="ARBA" id="ARBA00022729"/>
    </source>
</evidence>
<dbReference type="Pfam" id="PF13585">
    <property type="entry name" value="CHU_C"/>
    <property type="match status" value="1"/>
</dbReference>
<keyword evidence="1 3" id="KW-0732">Signal</keyword>
<evidence type="ECO:0000259" key="4">
    <source>
        <dbReference type="PROSITE" id="PS50093"/>
    </source>
</evidence>
<dbReference type="PANTHER" id="PTHR11861">
    <property type="entry name" value="MELANOCYTE PROTEIN PMEL 17-RELATED"/>
    <property type="match status" value="1"/>
</dbReference>
<dbReference type="Gene3D" id="2.60.40.10">
    <property type="entry name" value="Immunoglobulins"/>
    <property type="match status" value="5"/>
</dbReference>
<dbReference type="InterPro" id="IPR045219">
    <property type="entry name" value="PKAT"/>
</dbReference>
<sequence>MNKIVIFLYFFSVALVAKSQTADFTYSTNNGLFCSPSTIQFTQTSTGSPTGFVWNFGNVAASNQPNPIITFKNAGSYTVKLIAIYGQTTSVVTKTIVINPVITASIGYDRSYICAPGTINFTASSSGNINAFNWDFGDGSGIVTSNTNSIPHNFAALGTYNVKLLATDVTGCFDTTKTTINVQVPPITGSVSPTSGCVPANVSFNANVTVPVGSSVKNYKWDFGDGSPIVTTINNTTNHTYTLPGNFSPVVTIVTYEGCTNTYNFARIGFGIPPTNQVAYAEKTTICGSETAQFVAKATNANTYYYNFGDSSSLSISDTIAGHKFKRLGTKSVYILPMYNGCYSNPITVQINIIGVIANFNYSNTCTDKKTFSFTNTSQGNLSTVSWDFGDGSPIVHTINATHTFPASGTFVTKLSVTDSLTGCADTYSQNIYTSDPVLLNPDTSVCKNALTTFTVVNNYNNSTALYTWFVDGEQGGPFKDSSFLMRTSNFGSFSNYVIINNGLQYCQDTIRLNHPLLVRGPDLSFTAPSSICLNSLYNVTNTSKPFIPADSVNLWYWNFGVTNVNDSVYQPQPFVYSNPGTYDVQLTGIDKNGCEDTLVKKIIVNPLPFLYVIPHVDTLCAGTMDTLLAFHSDSIRWSPSNSLTCATCDTTLTSATTDTKYYVKATSQFGCTVSDSIMVKAYPPFTAVPAATDAYICLNDTIHLNVDPPGKKIQWSPADGLSGTNTYGPVARPSQTTTYTARLTDSVGCFTSSTNITVHVKSRPAVDAGPDQFLPYNSSFSINPTYSSNVASYNWTPGNLLSCTTCPDPNGVVSSSNTFFIKVTSDSGCVASDSIHIYIQCQDSYLLMPNAFTPNGDNLNDYFYPLTRGIKTILRFSIYDRYGHLVYEARNFPPNSKTYGWNGRVSGADQTTSVFVYYLEALCDVGDKLYKKGSVVLIR</sequence>
<protein>
    <submittedName>
        <fullName evidence="5">PKD domain-containing protein</fullName>
    </submittedName>
</protein>
<feature type="signal peptide" evidence="3">
    <location>
        <begin position="1"/>
        <end position="17"/>
    </location>
</feature>
<evidence type="ECO:0000256" key="3">
    <source>
        <dbReference type="SAM" id="SignalP"/>
    </source>
</evidence>
<dbReference type="InterPro" id="IPR000601">
    <property type="entry name" value="PKD_dom"/>
</dbReference>
<gene>
    <name evidence="5" type="ORF">FW778_05355</name>
</gene>
<dbReference type="EMBL" id="VYQF01000001">
    <property type="protein sequence ID" value="KAA9041452.1"/>
    <property type="molecule type" value="Genomic_DNA"/>
</dbReference>
<dbReference type="PROSITE" id="PS50093">
    <property type="entry name" value="PKD"/>
    <property type="match status" value="4"/>
</dbReference>
<comment type="caution">
    <text evidence="5">The sequence shown here is derived from an EMBL/GenBank/DDBJ whole genome shotgun (WGS) entry which is preliminary data.</text>
</comment>
<dbReference type="AlphaFoldDB" id="A0A5J5IPK9"/>
<feature type="chain" id="PRO_5023877284" evidence="3">
    <location>
        <begin position="18"/>
        <end position="940"/>
    </location>
</feature>
<feature type="domain" description="PKD" evidence="4">
    <location>
        <begin position="38"/>
        <end position="83"/>
    </location>
</feature>
<evidence type="ECO:0000256" key="2">
    <source>
        <dbReference type="ARBA" id="ARBA00023180"/>
    </source>
</evidence>
<dbReference type="Proteomes" id="UP000326903">
    <property type="component" value="Unassembled WGS sequence"/>
</dbReference>
<accession>A0A5J5IPK9</accession>
<dbReference type="InterPro" id="IPR013783">
    <property type="entry name" value="Ig-like_fold"/>
</dbReference>
<evidence type="ECO:0000313" key="6">
    <source>
        <dbReference type="Proteomes" id="UP000326903"/>
    </source>
</evidence>
<proteinExistence type="predicted"/>
<dbReference type="SMART" id="SM00089">
    <property type="entry name" value="PKD"/>
    <property type="match status" value="5"/>
</dbReference>
<reference evidence="5 6" key="1">
    <citation type="submission" date="2019-09" db="EMBL/GenBank/DDBJ databases">
        <title>Draft genome sequence of Ginsengibacter sp. BR5-29.</title>
        <authorList>
            <person name="Im W.-T."/>
        </authorList>
    </citation>
    <scope>NUCLEOTIDE SEQUENCE [LARGE SCALE GENOMIC DNA]</scope>
    <source>
        <strain evidence="5 6">BR5-29</strain>
    </source>
</reference>
<evidence type="ECO:0000313" key="5">
    <source>
        <dbReference type="EMBL" id="KAA9041452.1"/>
    </source>
</evidence>
<organism evidence="5 6">
    <name type="scientific">Ginsengibacter hankyongi</name>
    <dbReference type="NCBI Taxonomy" id="2607284"/>
    <lineage>
        <taxon>Bacteria</taxon>
        <taxon>Pseudomonadati</taxon>
        <taxon>Bacteroidota</taxon>
        <taxon>Chitinophagia</taxon>
        <taxon>Chitinophagales</taxon>
        <taxon>Chitinophagaceae</taxon>
        <taxon>Ginsengibacter</taxon>
    </lineage>
</organism>
<dbReference type="InterPro" id="IPR035986">
    <property type="entry name" value="PKD_dom_sf"/>
</dbReference>
<dbReference type="NCBIfam" id="TIGR04131">
    <property type="entry name" value="Bac_Flav_CTERM"/>
    <property type="match status" value="1"/>
</dbReference>
<dbReference type="InterPro" id="IPR022409">
    <property type="entry name" value="PKD/Chitinase_dom"/>
</dbReference>
<dbReference type="GO" id="GO:0005886">
    <property type="term" value="C:plasma membrane"/>
    <property type="evidence" value="ECO:0007669"/>
    <property type="project" value="TreeGrafter"/>
</dbReference>
<keyword evidence="2" id="KW-0325">Glycoprotein</keyword>
<feature type="domain" description="PKD" evidence="4">
    <location>
        <begin position="118"/>
        <end position="185"/>
    </location>
</feature>
<dbReference type="SUPFAM" id="SSF49299">
    <property type="entry name" value="PKD domain"/>
    <property type="match status" value="5"/>
</dbReference>
<keyword evidence="6" id="KW-1185">Reference proteome</keyword>
<dbReference type="Pfam" id="PF18911">
    <property type="entry name" value="PKD_4"/>
    <property type="match status" value="4"/>
</dbReference>
<name>A0A5J5IPK9_9BACT</name>
<feature type="domain" description="PKD" evidence="4">
    <location>
        <begin position="355"/>
        <end position="425"/>
    </location>
</feature>
<dbReference type="RefSeq" id="WP_150413572.1">
    <property type="nucleotide sequence ID" value="NZ_VYQF01000001.1"/>
</dbReference>
<dbReference type="PANTHER" id="PTHR11861:SF8">
    <property type="entry name" value="PKD DOMAIN-CONTAINING PROTEIN"/>
    <property type="match status" value="1"/>
</dbReference>
<feature type="domain" description="PKD" evidence="4">
    <location>
        <begin position="185"/>
        <end position="264"/>
    </location>
</feature>
<dbReference type="InterPro" id="IPR026341">
    <property type="entry name" value="T9SS_type_B"/>
</dbReference>
<dbReference type="CDD" id="cd00146">
    <property type="entry name" value="PKD"/>
    <property type="match status" value="4"/>
</dbReference>